<evidence type="ECO:0000313" key="5">
    <source>
        <dbReference type="Proteomes" id="UP000028630"/>
    </source>
</evidence>
<keyword evidence="1 2" id="KW-0732">Signal</keyword>
<name>A0A084ZS76_9ENTR</name>
<dbReference type="Proteomes" id="UP000028630">
    <property type="component" value="Unassembled WGS sequence"/>
</dbReference>
<dbReference type="InterPro" id="IPR047775">
    <property type="entry name" value="Stress_YhcN-like"/>
</dbReference>
<dbReference type="EMBL" id="JMTB01000111">
    <property type="protein sequence ID" value="KFC00321.1"/>
    <property type="molecule type" value="Genomic_DNA"/>
</dbReference>
<accession>A0A084ZS76</accession>
<feature type="chain" id="PRO_5001786240" description="YdgH/BhsA/McbA-like domain-containing protein" evidence="2">
    <location>
        <begin position="23"/>
        <end position="88"/>
    </location>
</feature>
<dbReference type="InterPro" id="IPR036275">
    <property type="entry name" value="YdgH-like_sf"/>
</dbReference>
<gene>
    <name evidence="4" type="ORF">GTGU_03821</name>
</gene>
<evidence type="ECO:0000256" key="1">
    <source>
        <dbReference type="ARBA" id="ARBA00022729"/>
    </source>
</evidence>
<keyword evidence="5" id="KW-1185">Reference proteome</keyword>
<dbReference type="Gene3D" id="3.30.1660.10">
    <property type="entry name" value="Flavin-binding protein dodecin"/>
    <property type="match status" value="1"/>
</dbReference>
<evidence type="ECO:0000313" key="4">
    <source>
        <dbReference type="EMBL" id="KFC00321.1"/>
    </source>
</evidence>
<organism evidence="4 5">
    <name type="scientific">Trabulsiella guamensis ATCC 49490</name>
    <dbReference type="NCBI Taxonomy" id="1005994"/>
    <lineage>
        <taxon>Bacteria</taxon>
        <taxon>Pseudomonadati</taxon>
        <taxon>Pseudomonadota</taxon>
        <taxon>Gammaproteobacteria</taxon>
        <taxon>Enterobacterales</taxon>
        <taxon>Enterobacteriaceae</taxon>
        <taxon>Trabulsiella</taxon>
    </lineage>
</organism>
<dbReference type="NCBIfam" id="NF033776">
    <property type="entry name" value="stress_YhcN"/>
    <property type="match status" value="1"/>
</dbReference>
<protein>
    <recommendedName>
        <fullName evidence="3">YdgH/BhsA/McbA-like domain-containing protein</fullName>
    </recommendedName>
</protein>
<evidence type="ECO:0000259" key="3">
    <source>
        <dbReference type="Pfam" id="PF07338"/>
    </source>
</evidence>
<sequence>MKRAMIIASLGLASVLSFGASAAVHQVNAEQARNLQPMGTISVAQIGSAPMDMRQALDAKAEKEGASAYRIIEARTDASWHATAELYK</sequence>
<comment type="caution">
    <text evidence="4">The sequence shown here is derived from an EMBL/GenBank/DDBJ whole genome shotgun (WGS) entry which is preliminary data.</text>
</comment>
<feature type="signal peptide" evidence="2">
    <location>
        <begin position="1"/>
        <end position="22"/>
    </location>
</feature>
<proteinExistence type="predicted"/>
<dbReference type="Pfam" id="PF07338">
    <property type="entry name" value="YdgH_BhsA-like"/>
    <property type="match status" value="1"/>
</dbReference>
<dbReference type="OrthoDB" id="6540189at2"/>
<evidence type="ECO:0000256" key="2">
    <source>
        <dbReference type="SAM" id="SignalP"/>
    </source>
</evidence>
<dbReference type="InterPro" id="IPR051096">
    <property type="entry name" value="BhsA/McbA_stress_biofilm_assoc"/>
</dbReference>
<dbReference type="InterPro" id="IPR025543">
    <property type="entry name" value="Dodecin-like"/>
</dbReference>
<dbReference type="AlphaFoldDB" id="A0A084ZS76"/>
<reference evidence="5" key="1">
    <citation type="submission" date="2014-05" db="EMBL/GenBank/DDBJ databases">
        <title>ATOL: Assembling a taxonomically balanced genome-scale reconstruction of the evolutionary history of the Enterobacteriaceae.</title>
        <authorList>
            <person name="Plunkett G. III"/>
            <person name="Neeno-Eckwall E.C."/>
            <person name="Glasner J.D."/>
            <person name="Perna N.T."/>
        </authorList>
    </citation>
    <scope>NUCLEOTIDE SEQUENCE [LARGE SCALE GENOMIC DNA]</scope>
    <source>
        <strain evidence="5">ATCC 49490</strain>
    </source>
</reference>
<feature type="domain" description="YdgH/BhsA/McbA-like" evidence="3">
    <location>
        <begin position="35"/>
        <end position="88"/>
    </location>
</feature>
<dbReference type="PANTHER" id="PTHR34156">
    <property type="entry name" value="OUTER MEMBRANE PROTEIN-RELATED-RELATED"/>
    <property type="match status" value="1"/>
</dbReference>
<dbReference type="InterPro" id="IPR010854">
    <property type="entry name" value="YdgH/BhsA/McbA-like_dom"/>
</dbReference>
<dbReference type="PANTHER" id="PTHR34156:SF5">
    <property type="entry name" value="OUTER MEMBRANE PROTEIN"/>
    <property type="match status" value="1"/>
</dbReference>
<dbReference type="eggNOG" id="ENOG5032S09">
    <property type="taxonomic scope" value="Bacteria"/>
</dbReference>
<dbReference type="SUPFAM" id="SSF159871">
    <property type="entry name" value="YdgH-like"/>
    <property type="match status" value="1"/>
</dbReference>
<dbReference type="RefSeq" id="WP_038160776.1">
    <property type="nucleotide sequence ID" value="NZ_JMTB01000111.1"/>
</dbReference>